<keyword evidence="1" id="KW-0812">Transmembrane</keyword>
<name>A0ABQ3AQV3_9GAMM</name>
<keyword evidence="1" id="KW-0472">Membrane</keyword>
<reference evidence="3" key="1">
    <citation type="journal article" date="2019" name="Int. J. Syst. Evol. Microbiol.">
        <title>The Global Catalogue of Microorganisms (GCM) 10K type strain sequencing project: providing services to taxonomists for standard genome sequencing and annotation.</title>
        <authorList>
            <consortium name="The Broad Institute Genomics Platform"/>
            <consortium name="The Broad Institute Genome Sequencing Center for Infectious Disease"/>
            <person name="Wu L."/>
            <person name="Ma J."/>
        </authorList>
    </citation>
    <scope>NUCLEOTIDE SEQUENCE [LARGE SCALE GENOMIC DNA]</scope>
    <source>
        <strain evidence="3">KCTC 22280</strain>
    </source>
</reference>
<feature type="transmembrane region" description="Helical" evidence="1">
    <location>
        <begin position="27"/>
        <end position="47"/>
    </location>
</feature>
<dbReference type="Proteomes" id="UP000601597">
    <property type="component" value="Unassembled WGS sequence"/>
</dbReference>
<comment type="caution">
    <text evidence="2">The sequence shown here is derived from an EMBL/GenBank/DDBJ whole genome shotgun (WGS) entry which is preliminary data.</text>
</comment>
<keyword evidence="3" id="KW-1185">Reference proteome</keyword>
<gene>
    <name evidence="2" type="ORF">GCM10007071_08200</name>
</gene>
<keyword evidence="1" id="KW-1133">Transmembrane helix</keyword>
<dbReference type="EMBL" id="BMXV01000002">
    <property type="protein sequence ID" value="GGY63941.1"/>
    <property type="molecule type" value="Genomic_DNA"/>
</dbReference>
<protein>
    <recommendedName>
        <fullName evidence="4">DUF4381 domain-containing protein</fullName>
    </recommendedName>
</protein>
<evidence type="ECO:0000256" key="1">
    <source>
        <dbReference type="SAM" id="Phobius"/>
    </source>
</evidence>
<proteinExistence type="predicted"/>
<sequence length="152" mass="17294">MIPDDVLEQLRDIQAPPPAGFWPPAPGWWILAALILVTLTVAVVLGWRRHRRQAPKRAALARLARYTVPSQPGPDWYAGLNRLLKEAALARYPGDRPAALSGEQWGRFLARTSGDPGRPWQQLVDASYRPRSELPPTEAWQLAEHWIRRQPW</sequence>
<accession>A0ABQ3AQV3</accession>
<dbReference type="Pfam" id="PF14316">
    <property type="entry name" value="DUF4381"/>
    <property type="match status" value="1"/>
</dbReference>
<evidence type="ECO:0000313" key="3">
    <source>
        <dbReference type="Proteomes" id="UP000601597"/>
    </source>
</evidence>
<dbReference type="InterPro" id="IPR025489">
    <property type="entry name" value="DUF4381"/>
</dbReference>
<evidence type="ECO:0000313" key="2">
    <source>
        <dbReference type="EMBL" id="GGY63941.1"/>
    </source>
</evidence>
<evidence type="ECO:0008006" key="4">
    <source>
        <dbReference type="Google" id="ProtNLM"/>
    </source>
</evidence>
<organism evidence="2 3">
    <name type="scientific">Marinobacter zhanjiangensis</name>
    <dbReference type="NCBI Taxonomy" id="578215"/>
    <lineage>
        <taxon>Bacteria</taxon>
        <taxon>Pseudomonadati</taxon>
        <taxon>Pseudomonadota</taxon>
        <taxon>Gammaproteobacteria</taxon>
        <taxon>Pseudomonadales</taxon>
        <taxon>Marinobacteraceae</taxon>
        <taxon>Marinobacter</taxon>
    </lineage>
</organism>
<dbReference type="RefSeq" id="WP_189573301.1">
    <property type="nucleotide sequence ID" value="NZ_BMXV01000002.1"/>
</dbReference>